<dbReference type="AlphaFoldDB" id="A0A511FD30"/>
<protein>
    <submittedName>
        <fullName evidence="1">Uncharacterized protein</fullName>
    </submittedName>
</protein>
<evidence type="ECO:0000313" key="1">
    <source>
        <dbReference type="EMBL" id="GEL47156.1"/>
    </source>
</evidence>
<comment type="caution">
    <text evidence="1">The sequence shown here is derived from an EMBL/GenBank/DDBJ whole genome shotgun (WGS) entry which is preliminary data.</text>
</comment>
<keyword evidence="3" id="KW-1185">Reference proteome</keyword>
<reference evidence="2 4" key="2">
    <citation type="submission" date="2020-08" db="EMBL/GenBank/DDBJ databases">
        <title>Sequencing the genomes of 1000 actinobacteria strains.</title>
        <authorList>
            <person name="Klenk H.-P."/>
        </authorList>
    </citation>
    <scope>NUCLEOTIDE SEQUENCE [LARGE SCALE GENOMIC DNA]</scope>
    <source>
        <strain evidence="2 4">DSM 9581</strain>
    </source>
</reference>
<evidence type="ECO:0000313" key="2">
    <source>
        <dbReference type="EMBL" id="MBB5474602.1"/>
    </source>
</evidence>
<proteinExistence type="predicted"/>
<dbReference type="RefSeq" id="WP_146838016.1">
    <property type="nucleotide sequence ID" value="NZ_BJVQ01000031.1"/>
</dbReference>
<reference evidence="1 3" key="1">
    <citation type="submission" date="2019-07" db="EMBL/GenBank/DDBJ databases">
        <title>Whole genome shotgun sequence of Cellulomonas hominis NBRC 16055.</title>
        <authorList>
            <person name="Hosoyama A."/>
            <person name="Uohara A."/>
            <person name="Ohji S."/>
            <person name="Ichikawa N."/>
        </authorList>
    </citation>
    <scope>NUCLEOTIDE SEQUENCE [LARGE SCALE GENOMIC DNA]</scope>
    <source>
        <strain evidence="1 3">NBRC 16055</strain>
    </source>
</reference>
<dbReference type="EMBL" id="BJVQ01000031">
    <property type="protein sequence ID" value="GEL47156.1"/>
    <property type="molecule type" value="Genomic_DNA"/>
</dbReference>
<gene>
    <name evidence="1" type="ORF">CHO01_22720</name>
    <name evidence="2" type="ORF">HNR08_003338</name>
</gene>
<dbReference type="Proteomes" id="UP000321723">
    <property type="component" value="Unassembled WGS sequence"/>
</dbReference>
<dbReference type="EMBL" id="JACHDN010000001">
    <property type="protein sequence ID" value="MBB5474602.1"/>
    <property type="molecule type" value="Genomic_DNA"/>
</dbReference>
<sequence>MTLLDPAARRTFDAHAAVRYSELSRARARSGDAPGALAAQVTSDVHKVMSGLWSKASGAAEPAQAFFAMATRAVRPMLTLDGDLDVLGAVDALRQGWSASMRGLNIPAFFSPVDHLFGLGHVTVEDTRSAVLGREPLEAFVAGARARAASSRDQVAVGLAIKAHLVELASQVGDESLASALARWQLIELTAGAGGDVLAAAREVLGPVEWVRLAAALQAVGIAVA</sequence>
<evidence type="ECO:0000313" key="4">
    <source>
        <dbReference type="Proteomes" id="UP000564629"/>
    </source>
</evidence>
<name>A0A511FD30_9CELL</name>
<evidence type="ECO:0000313" key="3">
    <source>
        <dbReference type="Proteomes" id="UP000321723"/>
    </source>
</evidence>
<organism evidence="1 3">
    <name type="scientific">Cellulomonas hominis</name>
    <dbReference type="NCBI Taxonomy" id="156981"/>
    <lineage>
        <taxon>Bacteria</taxon>
        <taxon>Bacillati</taxon>
        <taxon>Actinomycetota</taxon>
        <taxon>Actinomycetes</taxon>
        <taxon>Micrococcales</taxon>
        <taxon>Cellulomonadaceae</taxon>
        <taxon>Cellulomonas</taxon>
    </lineage>
</organism>
<accession>A0A511FD30</accession>
<dbReference type="Proteomes" id="UP000564629">
    <property type="component" value="Unassembled WGS sequence"/>
</dbReference>